<feature type="signal peptide" evidence="2">
    <location>
        <begin position="1"/>
        <end position="21"/>
    </location>
</feature>
<keyword evidence="4" id="KW-1185">Reference proteome</keyword>
<evidence type="ECO:0000313" key="4">
    <source>
        <dbReference type="Proteomes" id="UP000226192"/>
    </source>
</evidence>
<evidence type="ECO:0000256" key="1">
    <source>
        <dbReference type="SAM" id="MobiDB-lite"/>
    </source>
</evidence>
<comment type="caution">
    <text evidence="3">The sequence shown here is derived from an EMBL/GenBank/DDBJ whole genome shotgun (WGS) entry which is preliminary data.</text>
</comment>
<sequence>MMGCKGIFAIAVCAFFAGAQAVDPPIGGYQVFVPQWEVEAVPGGGKLILNGTVEQVRQELIALNPAYEQDFAAFDKSRAKGKGRRGNAMHQHQARTDWNASATSKASMDDL</sequence>
<accession>A0A2C5Y3I9</accession>
<feature type="region of interest" description="Disordered" evidence="1">
    <location>
        <begin position="78"/>
        <end position="111"/>
    </location>
</feature>
<gene>
    <name evidence="3" type="ORF">CDD81_5048</name>
</gene>
<feature type="compositionally biased region" description="Polar residues" evidence="1">
    <location>
        <begin position="96"/>
        <end position="111"/>
    </location>
</feature>
<keyword evidence="2" id="KW-0732">Signal</keyword>
<dbReference type="AlphaFoldDB" id="A0A2C5Y3I9"/>
<organism evidence="3 4">
    <name type="scientific">Ophiocordyceps australis</name>
    <dbReference type="NCBI Taxonomy" id="1399860"/>
    <lineage>
        <taxon>Eukaryota</taxon>
        <taxon>Fungi</taxon>
        <taxon>Dikarya</taxon>
        <taxon>Ascomycota</taxon>
        <taxon>Pezizomycotina</taxon>
        <taxon>Sordariomycetes</taxon>
        <taxon>Hypocreomycetidae</taxon>
        <taxon>Hypocreales</taxon>
        <taxon>Ophiocordycipitaceae</taxon>
        <taxon>Ophiocordyceps</taxon>
    </lineage>
</organism>
<protein>
    <submittedName>
        <fullName evidence="3">Uncharacterized protein</fullName>
    </submittedName>
</protein>
<proteinExistence type="predicted"/>
<dbReference type="OrthoDB" id="3552888at2759"/>
<evidence type="ECO:0000256" key="2">
    <source>
        <dbReference type="SAM" id="SignalP"/>
    </source>
</evidence>
<evidence type="ECO:0000313" key="3">
    <source>
        <dbReference type="EMBL" id="PHH64055.1"/>
    </source>
</evidence>
<feature type="chain" id="PRO_5012586885" evidence="2">
    <location>
        <begin position="22"/>
        <end position="111"/>
    </location>
</feature>
<dbReference type="EMBL" id="NJET01000037">
    <property type="protein sequence ID" value="PHH64055.1"/>
    <property type="molecule type" value="Genomic_DNA"/>
</dbReference>
<dbReference type="Proteomes" id="UP000226192">
    <property type="component" value="Unassembled WGS sequence"/>
</dbReference>
<name>A0A2C5Y3I9_9HYPO</name>
<reference evidence="3 4" key="1">
    <citation type="submission" date="2017-06" db="EMBL/GenBank/DDBJ databases">
        <title>Ant-infecting Ophiocordyceps genomes reveal a high diversity of potential behavioral manipulation genes and a possible major role for enterotoxins.</title>
        <authorList>
            <person name="De Bekker C."/>
            <person name="Evans H.C."/>
            <person name="Brachmann A."/>
            <person name="Hughes D.P."/>
        </authorList>
    </citation>
    <scope>NUCLEOTIDE SEQUENCE [LARGE SCALE GENOMIC DNA]</scope>
    <source>
        <strain evidence="3 4">Map64</strain>
    </source>
</reference>